<dbReference type="Proteomes" id="UP000029846">
    <property type="component" value="Unassembled WGS sequence"/>
</dbReference>
<dbReference type="GO" id="GO:0008610">
    <property type="term" value="P:lipid biosynthetic process"/>
    <property type="evidence" value="ECO:0007669"/>
    <property type="project" value="InterPro"/>
</dbReference>
<proteinExistence type="inferred from homology"/>
<reference evidence="8 10" key="3">
    <citation type="submission" date="2016-10" db="EMBL/GenBank/DDBJ databases">
        <authorList>
            <person name="de Groot N.N."/>
        </authorList>
    </citation>
    <scope>NUCLEOTIDE SEQUENCE [LARGE SCALE GENOMIC DNA]</scope>
    <source>
        <strain evidence="8 10">CGMCC 1.6117</strain>
    </source>
</reference>
<dbReference type="Pfam" id="PF02353">
    <property type="entry name" value="CMAS"/>
    <property type="match status" value="1"/>
</dbReference>
<dbReference type="OrthoDB" id="9782855at2"/>
<evidence type="ECO:0000313" key="8">
    <source>
        <dbReference type="EMBL" id="SFA39127.1"/>
    </source>
</evidence>
<evidence type="ECO:0000256" key="1">
    <source>
        <dbReference type="ARBA" id="ARBA00010815"/>
    </source>
</evidence>
<dbReference type="GO" id="GO:0008168">
    <property type="term" value="F:methyltransferase activity"/>
    <property type="evidence" value="ECO:0007669"/>
    <property type="project" value="UniProtKB-KW"/>
</dbReference>
<dbReference type="EMBL" id="JRKN01000008">
    <property type="protein sequence ID" value="KGJ04925.1"/>
    <property type="molecule type" value="Genomic_DNA"/>
</dbReference>
<name>A0A099F2M1_9RHOB</name>
<dbReference type="RefSeq" id="WP_036740203.1">
    <property type="nucleotide sequence ID" value="NZ_FOJO01000001.1"/>
</dbReference>
<evidence type="ECO:0000256" key="5">
    <source>
        <dbReference type="ARBA" id="ARBA00023098"/>
    </source>
</evidence>
<keyword evidence="4" id="KW-0949">S-adenosyl-L-methionine</keyword>
<dbReference type="PANTHER" id="PTHR43667">
    <property type="entry name" value="CYCLOPROPANE-FATTY-ACYL-PHOSPHOLIPID SYNTHASE"/>
    <property type="match status" value="1"/>
</dbReference>
<dbReference type="Gene3D" id="3.40.50.150">
    <property type="entry name" value="Vaccinia Virus protein VP39"/>
    <property type="match status" value="1"/>
</dbReference>
<dbReference type="SUPFAM" id="SSF53335">
    <property type="entry name" value="S-adenosyl-L-methionine-dependent methyltransferases"/>
    <property type="match status" value="1"/>
</dbReference>
<keyword evidence="3" id="KW-0808">Transferase</keyword>
<accession>A0A099F2M1</accession>
<dbReference type="InterPro" id="IPR003333">
    <property type="entry name" value="CMAS"/>
</dbReference>
<dbReference type="CDD" id="cd02440">
    <property type="entry name" value="AdoMet_MTases"/>
    <property type="match status" value="1"/>
</dbReference>
<dbReference type="PIRSF" id="PIRSF003085">
    <property type="entry name" value="CMAS"/>
    <property type="match status" value="1"/>
</dbReference>
<dbReference type="GO" id="GO:0032259">
    <property type="term" value="P:methylation"/>
    <property type="evidence" value="ECO:0007669"/>
    <property type="project" value="UniProtKB-KW"/>
</dbReference>
<dbReference type="eggNOG" id="COG2230">
    <property type="taxonomic scope" value="Bacteria"/>
</dbReference>
<evidence type="ECO:0000256" key="3">
    <source>
        <dbReference type="ARBA" id="ARBA00022679"/>
    </source>
</evidence>
<evidence type="ECO:0000313" key="10">
    <source>
        <dbReference type="Proteomes" id="UP000182312"/>
    </source>
</evidence>
<gene>
    <name evidence="7" type="ORF">IT41_07800</name>
    <name evidence="8" type="ORF">SAMN04487972_101249</name>
</gene>
<comment type="similarity">
    <text evidence="1">Belongs to the CFA/CMAS family.</text>
</comment>
<evidence type="ECO:0000256" key="6">
    <source>
        <dbReference type="PIRSR" id="PIRSR003085-1"/>
    </source>
</evidence>
<protein>
    <submittedName>
        <fullName evidence="7">Cyclopropane-fatty-acyl-phospholipid synthase</fullName>
    </submittedName>
</protein>
<keyword evidence="5" id="KW-0443">Lipid metabolism</keyword>
<sequence>MFERRLRSEFLRSLDGLRFGKLDLTMPDGVTRVFAGDRPGPEAELIIRDWRMVPALAARGDIGLTEAYRDGWCDSPDLAALLTLGLMNEEVLDRYIYGKPMQALAMRLLYLLNRNTRAGSRRNISAHYDLGNDFYQLWLDETMTYSSALFGGPAATGMDDLAAAQRCKYDRIIDGLAGRSGRLLEIGCGWGGFAERALQRGDFAPRGLTLSREQATYARARLGQGAEIALQDYRDEESQFDHIVSIEMFEAVGEKFWPDYFGKLAGALTRNGRAMIQTITVADRYFDRYRRGGDMIRTFIFPGGMLPSPARFRAGAERAGLRVEDAFGFGRDYARTLAQWLDRFDARRAEVRALGFDDAFIRVWRFYLAACIASFSVARTDVVQYRLAHA</sequence>
<reference evidence="7 9" key="2">
    <citation type="submission" date="2014-10" db="EMBL/GenBank/DDBJ databases">
        <title>Paracoccus sanguinis sp. nov., isolated from clinical specimens of New York State patients.</title>
        <authorList>
            <person name="Mingle L.A."/>
            <person name="Cole J.A."/>
            <person name="Lapierre P."/>
            <person name="Musser K.A."/>
        </authorList>
    </citation>
    <scope>NUCLEOTIDE SEQUENCE [LARGE SCALE GENOMIC DNA]</scope>
    <source>
        <strain evidence="7 9">JCM 14014</strain>
    </source>
</reference>
<reference evidence="7 9" key="1">
    <citation type="submission" date="2014-09" db="EMBL/GenBank/DDBJ databases">
        <authorList>
            <person name="McGinnis J.M."/>
            <person name="Wolfgang W.J."/>
        </authorList>
    </citation>
    <scope>NUCLEOTIDE SEQUENCE [LARGE SCALE GENOMIC DNA]</scope>
    <source>
        <strain evidence="7 9">JCM 14014</strain>
    </source>
</reference>
<dbReference type="InterPro" id="IPR029063">
    <property type="entry name" value="SAM-dependent_MTases_sf"/>
</dbReference>
<dbReference type="PANTHER" id="PTHR43667:SF2">
    <property type="entry name" value="FATTY ACID C-METHYL TRANSFERASE"/>
    <property type="match status" value="1"/>
</dbReference>
<keyword evidence="9" id="KW-1185">Reference proteome</keyword>
<dbReference type="InterPro" id="IPR050723">
    <property type="entry name" value="CFA/CMAS"/>
</dbReference>
<evidence type="ECO:0000256" key="2">
    <source>
        <dbReference type="ARBA" id="ARBA00022603"/>
    </source>
</evidence>
<evidence type="ECO:0000313" key="7">
    <source>
        <dbReference type="EMBL" id="KGJ04925.1"/>
    </source>
</evidence>
<evidence type="ECO:0000256" key="4">
    <source>
        <dbReference type="ARBA" id="ARBA00022691"/>
    </source>
</evidence>
<dbReference type="AlphaFoldDB" id="A0A099F2M1"/>
<evidence type="ECO:0000313" key="9">
    <source>
        <dbReference type="Proteomes" id="UP000029846"/>
    </source>
</evidence>
<keyword evidence="2" id="KW-0489">Methyltransferase</keyword>
<organism evidence="7 9">
    <name type="scientific">Paracoccus halophilus</name>
    <dbReference type="NCBI Taxonomy" id="376733"/>
    <lineage>
        <taxon>Bacteria</taxon>
        <taxon>Pseudomonadati</taxon>
        <taxon>Pseudomonadota</taxon>
        <taxon>Alphaproteobacteria</taxon>
        <taxon>Rhodobacterales</taxon>
        <taxon>Paracoccaceae</taxon>
        <taxon>Paracoccus</taxon>
    </lineage>
</organism>
<dbReference type="EMBL" id="FOJO01000001">
    <property type="protein sequence ID" value="SFA39127.1"/>
    <property type="molecule type" value="Genomic_DNA"/>
</dbReference>
<feature type="active site" evidence="6">
    <location>
        <position position="371"/>
    </location>
</feature>
<dbReference type="Proteomes" id="UP000182312">
    <property type="component" value="Unassembled WGS sequence"/>
</dbReference>
<dbReference type="STRING" id="376733.SAMN04487972_101249"/>